<gene>
    <name evidence="8" type="ORF">GCM10023226_10350</name>
</gene>
<evidence type="ECO:0000259" key="7">
    <source>
        <dbReference type="Pfam" id="PF08281"/>
    </source>
</evidence>
<keyword evidence="2" id="KW-0805">Transcription regulation</keyword>
<keyword evidence="3" id="KW-0731">Sigma factor</keyword>
<comment type="similarity">
    <text evidence="1">Belongs to the sigma-70 factor family. ECF subfamily.</text>
</comment>
<name>A0ABP8VY37_9ACTN</name>
<feature type="domain" description="RNA polymerase sigma-70 region 2" evidence="6">
    <location>
        <begin position="19"/>
        <end position="81"/>
    </location>
</feature>
<dbReference type="Gene3D" id="1.10.10.10">
    <property type="entry name" value="Winged helix-like DNA-binding domain superfamily/Winged helix DNA-binding domain"/>
    <property type="match status" value="1"/>
</dbReference>
<keyword evidence="9" id="KW-1185">Reference proteome</keyword>
<dbReference type="EMBL" id="BAABIM010000001">
    <property type="protein sequence ID" value="GAA4675112.1"/>
    <property type="molecule type" value="Genomic_DNA"/>
</dbReference>
<evidence type="ECO:0000313" key="8">
    <source>
        <dbReference type="EMBL" id="GAA4675112.1"/>
    </source>
</evidence>
<evidence type="ECO:0000256" key="4">
    <source>
        <dbReference type="ARBA" id="ARBA00023125"/>
    </source>
</evidence>
<comment type="caution">
    <text evidence="8">The sequence shown here is derived from an EMBL/GenBank/DDBJ whole genome shotgun (WGS) entry which is preliminary data.</text>
</comment>
<dbReference type="NCBIfam" id="TIGR02983">
    <property type="entry name" value="SigE-fam_strep"/>
    <property type="match status" value="1"/>
</dbReference>
<dbReference type="PANTHER" id="PTHR43133">
    <property type="entry name" value="RNA POLYMERASE ECF-TYPE SIGMA FACTO"/>
    <property type="match status" value="1"/>
</dbReference>
<dbReference type="NCBIfam" id="TIGR02937">
    <property type="entry name" value="sigma70-ECF"/>
    <property type="match status" value="1"/>
</dbReference>
<dbReference type="InterPro" id="IPR013325">
    <property type="entry name" value="RNA_pol_sigma_r2"/>
</dbReference>
<dbReference type="Gene3D" id="1.10.1740.10">
    <property type="match status" value="1"/>
</dbReference>
<dbReference type="PANTHER" id="PTHR43133:SF50">
    <property type="entry name" value="ECF RNA POLYMERASE SIGMA FACTOR SIGM"/>
    <property type="match status" value="1"/>
</dbReference>
<dbReference type="CDD" id="cd06171">
    <property type="entry name" value="Sigma70_r4"/>
    <property type="match status" value="1"/>
</dbReference>
<evidence type="ECO:0000259" key="6">
    <source>
        <dbReference type="Pfam" id="PF04542"/>
    </source>
</evidence>
<dbReference type="InterPro" id="IPR013324">
    <property type="entry name" value="RNA_pol_sigma_r3/r4-like"/>
</dbReference>
<evidence type="ECO:0000256" key="1">
    <source>
        <dbReference type="ARBA" id="ARBA00010641"/>
    </source>
</evidence>
<dbReference type="InterPro" id="IPR014325">
    <property type="entry name" value="RNA_pol_sigma-E_actinobac"/>
</dbReference>
<organism evidence="8 9">
    <name type="scientific">Nocardioides nanhaiensis</name>
    <dbReference type="NCBI Taxonomy" id="1476871"/>
    <lineage>
        <taxon>Bacteria</taxon>
        <taxon>Bacillati</taxon>
        <taxon>Actinomycetota</taxon>
        <taxon>Actinomycetes</taxon>
        <taxon>Propionibacteriales</taxon>
        <taxon>Nocardioidaceae</taxon>
        <taxon>Nocardioides</taxon>
    </lineage>
</organism>
<evidence type="ECO:0000256" key="5">
    <source>
        <dbReference type="ARBA" id="ARBA00023163"/>
    </source>
</evidence>
<dbReference type="Proteomes" id="UP001500621">
    <property type="component" value="Unassembled WGS sequence"/>
</dbReference>
<accession>A0ABP8VY37</accession>
<dbReference type="Pfam" id="PF08281">
    <property type="entry name" value="Sigma70_r4_2"/>
    <property type="match status" value="1"/>
</dbReference>
<dbReference type="InterPro" id="IPR007627">
    <property type="entry name" value="RNA_pol_sigma70_r2"/>
</dbReference>
<dbReference type="InterPro" id="IPR014284">
    <property type="entry name" value="RNA_pol_sigma-70_dom"/>
</dbReference>
<dbReference type="InterPro" id="IPR036388">
    <property type="entry name" value="WH-like_DNA-bd_sf"/>
</dbReference>
<dbReference type="Pfam" id="PF04542">
    <property type="entry name" value="Sigma70_r2"/>
    <property type="match status" value="1"/>
</dbReference>
<evidence type="ECO:0000313" key="9">
    <source>
        <dbReference type="Proteomes" id="UP001500621"/>
    </source>
</evidence>
<dbReference type="SUPFAM" id="SSF88946">
    <property type="entry name" value="Sigma2 domain of RNA polymerase sigma factors"/>
    <property type="match status" value="1"/>
</dbReference>
<keyword evidence="4" id="KW-0238">DNA-binding</keyword>
<dbReference type="SUPFAM" id="SSF88659">
    <property type="entry name" value="Sigma3 and sigma4 domains of RNA polymerase sigma factors"/>
    <property type="match status" value="1"/>
</dbReference>
<sequence length="180" mass="19791">MRRDAAADAAFTEFAAASRSRLRSTAYLLCGDWDRASDHVQEGLIRVYVAWPRLTRRGGELAYARRAVVSAFLDAARKRSSTERPTDAAPEVASTEDVASAVADRAALMLALDRLPQRQRACVVLRYFEELDVRETAAALGCSEGTVKSQTSRALASLRAMFDDAAREELVVAGERNLPW</sequence>
<dbReference type="InterPro" id="IPR013249">
    <property type="entry name" value="RNA_pol_sigma70_r4_t2"/>
</dbReference>
<evidence type="ECO:0000256" key="2">
    <source>
        <dbReference type="ARBA" id="ARBA00023015"/>
    </source>
</evidence>
<reference evidence="9" key="1">
    <citation type="journal article" date="2019" name="Int. J. Syst. Evol. Microbiol.">
        <title>The Global Catalogue of Microorganisms (GCM) 10K type strain sequencing project: providing services to taxonomists for standard genome sequencing and annotation.</title>
        <authorList>
            <consortium name="The Broad Institute Genomics Platform"/>
            <consortium name="The Broad Institute Genome Sequencing Center for Infectious Disease"/>
            <person name="Wu L."/>
            <person name="Ma J."/>
        </authorList>
    </citation>
    <scope>NUCLEOTIDE SEQUENCE [LARGE SCALE GENOMIC DNA]</scope>
    <source>
        <strain evidence="9">JCM 18127</strain>
    </source>
</reference>
<evidence type="ECO:0000256" key="3">
    <source>
        <dbReference type="ARBA" id="ARBA00023082"/>
    </source>
</evidence>
<protein>
    <submittedName>
        <fullName evidence="8">SigE family RNA polymerase sigma factor</fullName>
    </submittedName>
</protein>
<dbReference type="InterPro" id="IPR039425">
    <property type="entry name" value="RNA_pol_sigma-70-like"/>
</dbReference>
<keyword evidence="5" id="KW-0804">Transcription</keyword>
<dbReference type="RefSeq" id="WP_345263318.1">
    <property type="nucleotide sequence ID" value="NZ_BAABIM010000001.1"/>
</dbReference>
<feature type="domain" description="RNA polymerase sigma factor 70 region 4 type 2" evidence="7">
    <location>
        <begin position="106"/>
        <end position="158"/>
    </location>
</feature>
<proteinExistence type="inferred from homology"/>